<dbReference type="Pfam" id="PF00534">
    <property type="entry name" value="Glycos_transf_1"/>
    <property type="match status" value="1"/>
</dbReference>
<proteinExistence type="predicted"/>
<keyword evidence="4" id="KW-0251">Elongation factor</keyword>
<dbReference type="Pfam" id="PF13439">
    <property type="entry name" value="Glyco_transf_4"/>
    <property type="match status" value="1"/>
</dbReference>
<dbReference type="EMBL" id="LOWA01000055">
    <property type="protein sequence ID" value="KVE24372.1"/>
    <property type="molecule type" value="Genomic_DNA"/>
</dbReference>
<dbReference type="CDD" id="cd03809">
    <property type="entry name" value="GT4_MtfB-like"/>
    <property type="match status" value="1"/>
</dbReference>
<evidence type="ECO:0000259" key="2">
    <source>
        <dbReference type="Pfam" id="PF00534"/>
    </source>
</evidence>
<evidence type="ECO:0000256" key="1">
    <source>
        <dbReference type="ARBA" id="ARBA00022679"/>
    </source>
</evidence>
<dbReference type="GO" id="GO:0016757">
    <property type="term" value="F:glycosyltransferase activity"/>
    <property type="evidence" value="ECO:0007669"/>
    <property type="project" value="InterPro"/>
</dbReference>
<organism evidence="4 5">
    <name type="scientific">Burkholderia singularis</name>
    <dbReference type="NCBI Taxonomy" id="1503053"/>
    <lineage>
        <taxon>Bacteria</taxon>
        <taxon>Pseudomonadati</taxon>
        <taxon>Pseudomonadota</taxon>
        <taxon>Betaproteobacteria</taxon>
        <taxon>Burkholderiales</taxon>
        <taxon>Burkholderiaceae</taxon>
        <taxon>Burkholderia</taxon>
        <taxon>pseudomallei group</taxon>
    </lineage>
</organism>
<keyword evidence="1" id="KW-0808">Transferase</keyword>
<keyword evidence="4" id="KW-0648">Protein biosynthesis</keyword>
<gene>
    <name evidence="4" type="ORF">WS67_02205</name>
</gene>
<dbReference type="GO" id="GO:0009103">
    <property type="term" value="P:lipopolysaccharide biosynthetic process"/>
    <property type="evidence" value="ECO:0007669"/>
    <property type="project" value="TreeGrafter"/>
</dbReference>
<comment type="caution">
    <text evidence="4">The sequence shown here is derived from an EMBL/GenBank/DDBJ whole genome shotgun (WGS) entry which is preliminary data.</text>
</comment>
<protein>
    <submittedName>
        <fullName evidence="4">Transcription elongation factor GreAB</fullName>
    </submittedName>
</protein>
<name>A0A103DX72_9BURK</name>
<dbReference type="PANTHER" id="PTHR46401:SF2">
    <property type="entry name" value="GLYCOSYLTRANSFERASE WBBK-RELATED"/>
    <property type="match status" value="1"/>
</dbReference>
<evidence type="ECO:0000313" key="4">
    <source>
        <dbReference type="EMBL" id="KVE24372.1"/>
    </source>
</evidence>
<feature type="domain" description="Glycosyltransferase subfamily 4-like N-terminal" evidence="3">
    <location>
        <begin position="16"/>
        <end position="169"/>
    </location>
</feature>
<dbReference type="Proteomes" id="UP000062788">
    <property type="component" value="Unassembled WGS sequence"/>
</dbReference>
<dbReference type="AlphaFoldDB" id="A0A103DX72"/>
<reference evidence="4 5" key="1">
    <citation type="submission" date="2015-11" db="EMBL/GenBank/DDBJ databases">
        <title>Expanding the genomic diversity of Burkholderia species for the development of highly accurate diagnostics.</title>
        <authorList>
            <person name="Sahl J."/>
            <person name="Keim P."/>
            <person name="Wagner D."/>
        </authorList>
    </citation>
    <scope>NUCLEOTIDE SEQUENCE [LARGE SCALE GENOMIC DNA]</scope>
    <source>
        <strain evidence="4 5">TSV85</strain>
    </source>
</reference>
<dbReference type="SUPFAM" id="SSF53756">
    <property type="entry name" value="UDP-Glycosyltransferase/glycogen phosphorylase"/>
    <property type="match status" value="1"/>
</dbReference>
<dbReference type="InterPro" id="IPR028098">
    <property type="entry name" value="Glyco_trans_4-like_N"/>
</dbReference>
<evidence type="ECO:0000313" key="5">
    <source>
        <dbReference type="Proteomes" id="UP000062788"/>
    </source>
</evidence>
<dbReference type="RefSeq" id="WP_059520104.1">
    <property type="nucleotide sequence ID" value="NZ_LOWA01000055.1"/>
</dbReference>
<feature type="domain" description="Glycosyl transferase family 1" evidence="2">
    <location>
        <begin position="196"/>
        <end position="345"/>
    </location>
</feature>
<dbReference type="Gene3D" id="3.40.50.2000">
    <property type="entry name" value="Glycogen Phosphorylase B"/>
    <property type="match status" value="2"/>
</dbReference>
<dbReference type="InterPro" id="IPR001296">
    <property type="entry name" value="Glyco_trans_1"/>
</dbReference>
<accession>A0A103DX72</accession>
<sequence>MKLVLGVDAVAVPLTGIGRYAWELARYYAAHREAIGSVRFYAGGRWFDDPAHLLDEASPRRRRRKLFRAPAMLRRWNEQRRMAGSLFHSPNYFLPQSVERGIVTIHDLSVFKYPETHPSERIRQFESGFASTLKRAVHLITDSEAIRAEVAAYFGWPSDRITAVPLGVPDGFRPRAAGELAQPLSELGLQPGAYGLCVSTLEPRKGIDRLIAAYRALPHALRARYPLVLAGSKGWLNDELMTDIECAARQGWLRYVGFVPEASLPMLYAGARAFFMPSFYEGFGLPVLEALASGVPTLTSDRSSLPEVAGGAAWLVAPDDHSALLQGVEHVLCDETWRAAAVERGIAVAAGMTWERCARGTLAVCRRFA</sequence>
<keyword evidence="5" id="KW-1185">Reference proteome</keyword>
<dbReference type="GO" id="GO:0003746">
    <property type="term" value="F:translation elongation factor activity"/>
    <property type="evidence" value="ECO:0007669"/>
    <property type="project" value="UniProtKB-KW"/>
</dbReference>
<evidence type="ECO:0000259" key="3">
    <source>
        <dbReference type="Pfam" id="PF13439"/>
    </source>
</evidence>
<dbReference type="OrthoDB" id="433681at2"/>
<dbReference type="PANTHER" id="PTHR46401">
    <property type="entry name" value="GLYCOSYLTRANSFERASE WBBK-RELATED"/>
    <property type="match status" value="1"/>
</dbReference>